<dbReference type="Gene3D" id="3.40.50.1000">
    <property type="entry name" value="HAD superfamily/HAD-like"/>
    <property type="match status" value="1"/>
</dbReference>
<dbReference type="InterPro" id="IPR041492">
    <property type="entry name" value="HAD_2"/>
</dbReference>
<gene>
    <name evidence="2" type="ORF">EJ05DRAFT_471756</name>
</gene>
<keyword evidence="3" id="KW-1185">Reference proteome</keyword>
<keyword evidence="1 2" id="KW-0378">Hydrolase</keyword>
<evidence type="ECO:0000313" key="2">
    <source>
        <dbReference type="EMBL" id="KAF2762796.1"/>
    </source>
</evidence>
<evidence type="ECO:0000256" key="1">
    <source>
        <dbReference type="ARBA" id="ARBA00022801"/>
    </source>
</evidence>
<dbReference type="Gene3D" id="1.10.150.750">
    <property type="match status" value="1"/>
</dbReference>
<accession>A0A6A6WKU5</accession>
<dbReference type="SFLD" id="SFLDS00003">
    <property type="entry name" value="Haloacid_Dehalogenase"/>
    <property type="match status" value="1"/>
</dbReference>
<dbReference type="SFLD" id="SFLDG01129">
    <property type="entry name" value="C1.5:_HAD__Beta-PGM__Phosphata"/>
    <property type="match status" value="1"/>
</dbReference>
<dbReference type="PANTHER" id="PTHR43316:SF9">
    <property type="entry name" value="ACID DEHALOGENASE, PUTATIVE (AFU_ORTHOLOGUE AFUA_6G14460)-RELATED"/>
    <property type="match status" value="1"/>
</dbReference>
<dbReference type="RefSeq" id="XP_033605247.1">
    <property type="nucleotide sequence ID" value="XM_033743026.1"/>
</dbReference>
<dbReference type="InterPro" id="IPR036412">
    <property type="entry name" value="HAD-like_sf"/>
</dbReference>
<dbReference type="EMBL" id="ML996565">
    <property type="protein sequence ID" value="KAF2762796.1"/>
    <property type="molecule type" value="Genomic_DNA"/>
</dbReference>
<dbReference type="InterPro" id="IPR051540">
    <property type="entry name" value="S-2-haloacid_dehalogenase"/>
</dbReference>
<proteinExistence type="predicted"/>
<dbReference type="Pfam" id="PF13419">
    <property type="entry name" value="HAD_2"/>
    <property type="match status" value="1"/>
</dbReference>
<dbReference type="Proteomes" id="UP000799437">
    <property type="component" value="Unassembled WGS sequence"/>
</dbReference>
<dbReference type="PANTHER" id="PTHR43316">
    <property type="entry name" value="HYDROLASE, HALOACID DELAHOGENASE-RELATED"/>
    <property type="match status" value="1"/>
</dbReference>
<dbReference type="OrthoDB" id="444127at2759"/>
<dbReference type="GO" id="GO:0016791">
    <property type="term" value="F:phosphatase activity"/>
    <property type="evidence" value="ECO:0007669"/>
    <property type="project" value="UniProtKB-ARBA"/>
</dbReference>
<dbReference type="PRINTS" id="PR00413">
    <property type="entry name" value="HADHALOGNASE"/>
</dbReference>
<evidence type="ECO:0000313" key="3">
    <source>
        <dbReference type="Proteomes" id="UP000799437"/>
    </source>
</evidence>
<dbReference type="SUPFAM" id="SSF56784">
    <property type="entry name" value="HAD-like"/>
    <property type="match status" value="1"/>
</dbReference>
<dbReference type="GeneID" id="54484080"/>
<dbReference type="InterPro" id="IPR006439">
    <property type="entry name" value="HAD-SF_hydro_IA"/>
</dbReference>
<sequence>MAKDTSTINLLDYKVLSFDVYGTLIDWEGGIITALQPLLTKDDSKASATREELMNAFHKLEADQQTRTPSKPYNELLATVHQQFAEQMGLPIPTNEESTAFGNTVGEWPAFTDTVDALRRLSKTYKLVVLSNVDRASFAKTNAGPLAGVKFDAILTAQDIGSYKPDLRNFEYMLEYVKEHLGVEKAQVLQTAQSQFHDHQPAQKVGIRSVWIARKGAAMGNREGAIYDRMYGTLGEMADAVEAESKP</sequence>
<reference evidence="2" key="1">
    <citation type="journal article" date="2020" name="Stud. Mycol.">
        <title>101 Dothideomycetes genomes: a test case for predicting lifestyles and emergence of pathogens.</title>
        <authorList>
            <person name="Haridas S."/>
            <person name="Albert R."/>
            <person name="Binder M."/>
            <person name="Bloem J."/>
            <person name="Labutti K."/>
            <person name="Salamov A."/>
            <person name="Andreopoulos B."/>
            <person name="Baker S."/>
            <person name="Barry K."/>
            <person name="Bills G."/>
            <person name="Bluhm B."/>
            <person name="Cannon C."/>
            <person name="Castanera R."/>
            <person name="Culley D."/>
            <person name="Daum C."/>
            <person name="Ezra D."/>
            <person name="Gonzalez J."/>
            <person name="Henrissat B."/>
            <person name="Kuo A."/>
            <person name="Liang C."/>
            <person name="Lipzen A."/>
            <person name="Lutzoni F."/>
            <person name="Magnuson J."/>
            <person name="Mondo S."/>
            <person name="Nolan M."/>
            <person name="Ohm R."/>
            <person name="Pangilinan J."/>
            <person name="Park H.-J."/>
            <person name="Ramirez L."/>
            <person name="Alfaro M."/>
            <person name="Sun H."/>
            <person name="Tritt A."/>
            <person name="Yoshinaga Y."/>
            <person name="Zwiers L.-H."/>
            <person name="Turgeon B."/>
            <person name="Goodwin S."/>
            <person name="Spatafora J."/>
            <person name="Crous P."/>
            <person name="Grigoriev I."/>
        </authorList>
    </citation>
    <scope>NUCLEOTIDE SEQUENCE</scope>
    <source>
        <strain evidence="2">CBS 121739</strain>
    </source>
</reference>
<dbReference type="AlphaFoldDB" id="A0A6A6WKU5"/>
<protein>
    <submittedName>
        <fullName evidence="2">Putative hydrolase</fullName>
    </submittedName>
</protein>
<name>A0A6A6WKU5_9PEZI</name>
<dbReference type="InterPro" id="IPR023214">
    <property type="entry name" value="HAD_sf"/>
</dbReference>
<organism evidence="2 3">
    <name type="scientific">Pseudovirgaria hyperparasitica</name>
    <dbReference type="NCBI Taxonomy" id="470096"/>
    <lineage>
        <taxon>Eukaryota</taxon>
        <taxon>Fungi</taxon>
        <taxon>Dikarya</taxon>
        <taxon>Ascomycota</taxon>
        <taxon>Pezizomycotina</taxon>
        <taxon>Dothideomycetes</taxon>
        <taxon>Dothideomycetes incertae sedis</taxon>
        <taxon>Acrospermales</taxon>
        <taxon>Acrospermaceae</taxon>
        <taxon>Pseudovirgaria</taxon>
    </lineage>
</organism>